<dbReference type="RefSeq" id="WP_078712922.1">
    <property type="nucleotide sequence ID" value="NZ_FUYG01000001.1"/>
</dbReference>
<sequence length="131" mass="14367">MDSDTRCPCGSGLSYGECCGPLHSGAASAPTAERLMRSRFSAFAVGDPAYLLRSWHPDTRPASLEIDPDTRWLWLEIVRTERGGERDADGIVEFRAKYRVDAPEGRSSGVQHEVSTFTRVAGAWVYVDGTS</sequence>
<comment type="similarity">
    <text evidence="1 2">Belongs to the UPF0225 family.</text>
</comment>
<dbReference type="Pfam" id="PF02810">
    <property type="entry name" value="SEC-C"/>
    <property type="match status" value="1"/>
</dbReference>
<dbReference type="HAMAP" id="MF_00612">
    <property type="entry name" value="UPF0225"/>
    <property type="match status" value="1"/>
</dbReference>
<feature type="domain" description="YchJ-like middle NTF2-like" evidence="3">
    <location>
        <begin position="31"/>
        <end position="129"/>
    </location>
</feature>
<dbReference type="PANTHER" id="PTHR33747:SF1">
    <property type="entry name" value="ADENYLATE CYCLASE-ASSOCIATED CAP C-TERMINAL DOMAIN-CONTAINING PROTEIN"/>
    <property type="match status" value="1"/>
</dbReference>
<evidence type="ECO:0000256" key="2">
    <source>
        <dbReference type="HAMAP-Rule" id="MF_00612"/>
    </source>
</evidence>
<dbReference type="InterPro" id="IPR048469">
    <property type="entry name" value="YchJ-like_M"/>
</dbReference>
<protein>
    <recommendedName>
        <fullName evidence="2">UPF0225 protein SAMN06295879_0041</fullName>
    </recommendedName>
</protein>
<dbReference type="PANTHER" id="PTHR33747">
    <property type="entry name" value="UPF0225 PROTEIN SCO1677"/>
    <property type="match status" value="1"/>
</dbReference>
<name>A0A1T4WPT8_9MICO</name>
<dbReference type="AlphaFoldDB" id="A0A1T4WPT8"/>
<evidence type="ECO:0000313" key="4">
    <source>
        <dbReference type="EMBL" id="SKA79382.1"/>
    </source>
</evidence>
<organism evidence="4 5">
    <name type="scientific">Agreia bicolorata</name>
    <dbReference type="NCBI Taxonomy" id="110935"/>
    <lineage>
        <taxon>Bacteria</taxon>
        <taxon>Bacillati</taxon>
        <taxon>Actinomycetota</taxon>
        <taxon>Actinomycetes</taxon>
        <taxon>Micrococcales</taxon>
        <taxon>Microbacteriaceae</taxon>
        <taxon>Agreia</taxon>
    </lineage>
</organism>
<evidence type="ECO:0000259" key="3">
    <source>
        <dbReference type="Pfam" id="PF17775"/>
    </source>
</evidence>
<evidence type="ECO:0000256" key="1">
    <source>
        <dbReference type="ARBA" id="ARBA00010839"/>
    </source>
</evidence>
<reference evidence="5" key="1">
    <citation type="submission" date="2017-02" db="EMBL/GenBank/DDBJ databases">
        <authorList>
            <person name="Varghese N."/>
            <person name="Submissions S."/>
        </authorList>
    </citation>
    <scope>NUCLEOTIDE SEQUENCE [LARGE SCALE GENOMIC DNA]</scope>
    <source>
        <strain evidence="5">VKM Ac-2052</strain>
    </source>
</reference>
<dbReference type="Proteomes" id="UP000189735">
    <property type="component" value="Unassembled WGS sequence"/>
</dbReference>
<proteinExistence type="inferred from homology"/>
<dbReference type="SUPFAM" id="SSF54427">
    <property type="entry name" value="NTF2-like"/>
    <property type="match status" value="1"/>
</dbReference>
<dbReference type="InterPro" id="IPR023006">
    <property type="entry name" value="YchJ-like"/>
</dbReference>
<dbReference type="EMBL" id="FUYG01000001">
    <property type="protein sequence ID" value="SKA79382.1"/>
    <property type="molecule type" value="Genomic_DNA"/>
</dbReference>
<accession>A0A1T4WPT8</accession>
<evidence type="ECO:0000313" key="5">
    <source>
        <dbReference type="Proteomes" id="UP000189735"/>
    </source>
</evidence>
<dbReference type="Gene3D" id="3.10.450.50">
    <property type="match status" value="1"/>
</dbReference>
<gene>
    <name evidence="4" type="ORF">SAMN06295879_0041</name>
</gene>
<dbReference type="InterPro" id="IPR004027">
    <property type="entry name" value="SEC_C_motif"/>
</dbReference>
<dbReference type="InterPro" id="IPR032710">
    <property type="entry name" value="NTF2-like_dom_sf"/>
</dbReference>
<dbReference type="Pfam" id="PF17775">
    <property type="entry name" value="YchJ_M-like"/>
    <property type="match status" value="1"/>
</dbReference>